<proteinExistence type="predicted"/>
<reference evidence="7" key="2">
    <citation type="submission" date="2020-09" db="EMBL/GenBank/DDBJ databases">
        <authorList>
            <person name="Sun Q."/>
            <person name="Sedlacek I."/>
        </authorList>
    </citation>
    <scope>NUCLEOTIDE SEQUENCE</scope>
    <source>
        <strain evidence="7">CCM 7086</strain>
    </source>
</reference>
<dbReference type="Pfam" id="PF04357">
    <property type="entry name" value="TamB"/>
    <property type="match status" value="1"/>
</dbReference>
<feature type="domain" description="Translocation and assembly module TamB C-terminal" evidence="6">
    <location>
        <begin position="995"/>
        <end position="1324"/>
    </location>
</feature>
<evidence type="ECO:0000313" key="8">
    <source>
        <dbReference type="Proteomes" id="UP000620266"/>
    </source>
</evidence>
<dbReference type="PANTHER" id="PTHR36985">
    <property type="entry name" value="TRANSLOCATION AND ASSEMBLY MODULE SUBUNIT TAMB"/>
    <property type="match status" value="1"/>
</dbReference>
<organism evidence="7 8">
    <name type="scientific">Oxalicibacterium flavum</name>
    <dbReference type="NCBI Taxonomy" id="179467"/>
    <lineage>
        <taxon>Bacteria</taxon>
        <taxon>Pseudomonadati</taxon>
        <taxon>Pseudomonadota</taxon>
        <taxon>Betaproteobacteria</taxon>
        <taxon>Burkholderiales</taxon>
        <taxon>Oxalobacteraceae</taxon>
        <taxon>Oxalicibacterium</taxon>
    </lineage>
</organism>
<comment type="caution">
    <text evidence="7">The sequence shown here is derived from an EMBL/GenBank/DDBJ whole genome shotgun (WGS) entry which is preliminary data.</text>
</comment>
<keyword evidence="8" id="KW-1185">Reference proteome</keyword>
<evidence type="ECO:0000256" key="4">
    <source>
        <dbReference type="ARBA" id="ARBA00023136"/>
    </source>
</evidence>
<evidence type="ECO:0000256" key="1">
    <source>
        <dbReference type="ARBA" id="ARBA00004167"/>
    </source>
</evidence>
<dbReference type="InterPro" id="IPR007452">
    <property type="entry name" value="TamB_C"/>
</dbReference>
<accession>A0A8J2UJA9</accession>
<evidence type="ECO:0000256" key="3">
    <source>
        <dbReference type="ARBA" id="ARBA00022989"/>
    </source>
</evidence>
<evidence type="ECO:0000256" key="5">
    <source>
        <dbReference type="SAM" id="Phobius"/>
    </source>
</evidence>
<feature type="transmembrane region" description="Helical" evidence="5">
    <location>
        <begin position="21"/>
        <end position="44"/>
    </location>
</feature>
<keyword evidence="3 5" id="KW-1133">Transmembrane helix</keyword>
<sequence length="1325" mass="140123">MDSDRTPAPQPAPPPRKRRRWLAVVIVLPLVLLAVLVAAGGWILNTERGAQSALSLATRLTAGMVEAQDVRGSFGDTLRIAQLRIHLENQEIVIDDLALSLRPAQLLQRRLHVTALTMGKLGIVSKIDQKKDEEPGKLPNSISLPLHVRIDSVEVAGGELAWGPLNVITLGAFAFHLDYDGKRYLLDLDEFSARSAAGANAFAGDLKGRLELSTAKPYPLAAALAIDSESMLGERTIAAKGTVKADGSLADIAASADLRIDQASIAGNASIRPFGEQPLGKADLAVRRLDLALLAPGLPTTALDIDLQAGEDGKGSLNARNAAVGLYDEGRAPLYRLVVDFAQQDGRVDFTRVLAALGSAQRPAGNIEGSGRLRDGALGMTLKTAQLDLRKLDGRMRATRLGGSLAIRHADGRQEFTLALREPLQKNPLTLDAHAVIADDLAVIDKAELRAGSSAIDLTARVGLADAQAFEAKATIRSLDPRNFGNFAELPGINLNAELSAKGKRHPALEADAAFRIIDSRLEGHPLTGQGQLTLRADTLHIPNLVLNAGDNRLSAQGRLAERDARIAFDVDAPKLNQLGSGFGGALKLDGDVRGSVQQPRIAASWSGTALRLPGQFQIDGTHGKLEVALNRNANAALLASIALEAEAQGTRNTTQQVKQLNARLQYASAASAPLLLAIRGEGINGQQLDAEHFEIGATGTTAQHTLNASLVERDQDWKMTANGGLRDLARDPGWQGTIAALQAQGRLDLLLTEPAALQVSQRQVQLERFRIALGQGTIAIERFLRNERGIVTQGRIARLPVGELLRYAAPGAGVSTDLLVGGEWDLSMNKRIDGSFALRREAGDVAVLGNDSGLLGLTALDLTGTVRDGRAALRLLAQGSKPGRIEVSLDTVIGGGDSRFSIAPNAPFVGNARVDAPTLGWLGPMLSPTLVTEGALHADVALDGTFGSPRFSGGINADRLRVLMTDTGVDLRHGTLRSRFQGDQLVIDNLTFRNGEGSLNISGPLSMVREQLALEMTITAQRYLLLDRSDRKLVVSGNGTVGWREGRAKANGSFRADSGMIDIGSSEAPQLSDDVVIVGQNDKPGTKTVIALDLALSLGDGIRLTGRGLDGTIVGEIRLLADAGEALRAEGTLRVASGTFKAYGRELAIEQGLLRFNGPLGNPNLDILAMRRGQEVEAGVSVRGNVLAPRITLVSDPVVADAEKLSWLVLGRSLSGAGAGDVSALQAAASSLLTQGAAAGVSSQIATAFGLDDFSIGTSDTGLQERIVTLGKRISSRLYVSYKQGLESASSVLLLRYTLTPRITVEGEAGTSSALSLFYNFAFD</sequence>
<keyword evidence="4 5" id="KW-0472">Membrane</keyword>
<gene>
    <name evidence="7" type="ORF">GCM10007205_02120</name>
</gene>
<evidence type="ECO:0000256" key="2">
    <source>
        <dbReference type="ARBA" id="ARBA00022692"/>
    </source>
</evidence>
<evidence type="ECO:0000259" key="6">
    <source>
        <dbReference type="Pfam" id="PF04357"/>
    </source>
</evidence>
<dbReference type="GO" id="GO:0009306">
    <property type="term" value="P:protein secretion"/>
    <property type="evidence" value="ECO:0007669"/>
    <property type="project" value="InterPro"/>
</dbReference>
<dbReference type="GO" id="GO:0005886">
    <property type="term" value="C:plasma membrane"/>
    <property type="evidence" value="ECO:0007669"/>
    <property type="project" value="InterPro"/>
</dbReference>
<evidence type="ECO:0000313" key="7">
    <source>
        <dbReference type="EMBL" id="GGB96414.1"/>
    </source>
</evidence>
<dbReference type="Proteomes" id="UP000620266">
    <property type="component" value="Unassembled WGS sequence"/>
</dbReference>
<dbReference type="PANTHER" id="PTHR36985:SF1">
    <property type="entry name" value="TRANSLOCATION AND ASSEMBLY MODULE SUBUNIT TAMB"/>
    <property type="match status" value="1"/>
</dbReference>
<name>A0A8J2UJA9_9BURK</name>
<protein>
    <submittedName>
        <fullName evidence="7">DUF490 domain-containing protein</fullName>
    </submittedName>
</protein>
<dbReference type="RefSeq" id="WP_188394318.1">
    <property type="nucleotide sequence ID" value="NZ_BMCG01000001.1"/>
</dbReference>
<reference evidence="7" key="1">
    <citation type="journal article" date="2014" name="Int. J. Syst. Evol. Microbiol.">
        <title>Complete genome sequence of Corynebacterium casei LMG S-19264T (=DSM 44701T), isolated from a smear-ripened cheese.</title>
        <authorList>
            <consortium name="US DOE Joint Genome Institute (JGI-PGF)"/>
            <person name="Walter F."/>
            <person name="Albersmeier A."/>
            <person name="Kalinowski J."/>
            <person name="Ruckert C."/>
        </authorList>
    </citation>
    <scope>NUCLEOTIDE SEQUENCE</scope>
    <source>
        <strain evidence="7">CCM 7086</strain>
    </source>
</reference>
<keyword evidence="2 5" id="KW-0812">Transmembrane</keyword>
<dbReference type="EMBL" id="BMCG01000001">
    <property type="protein sequence ID" value="GGB96414.1"/>
    <property type="molecule type" value="Genomic_DNA"/>
</dbReference>
<comment type="subcellular location">
    <subcellularLocation>
        <location evidence="1">Membrane</location>
        <topology evidence="1">Single-pass membrane protein</topology>
    </subcellularLocation>
</comment>